<name>A0A9X2CUX7_9BACI</name>
<sequence>MGVPLSNYTVLKYLADGTEKQNANRKSIEMELALDALRNYSVFAFIIHDPTVHKDFHELFERQFKSLHNSSGEHLVFFGLVDSPSNYRLVGRKPYYQDVRDMVDLYENEKQDELDPSYTAFAIANSLNIQPEMLPAIVVTQDTRLQTYRWYKTCPDKIETQMSRLTGISYEMNYYKENEQLPLEEKQNILYQLLDEQDIDLCKGMGTTKLNKTMARTLSDLLSFLIDQEKYSSDNQHIQKMARKQQELAIRNIELSLTHLKSTLNDVDIDDIEEHTLYPYIEKLNIQLATYLSILKRKQTYKEPEQIPVNPKWLDTNSMHLLQTGIDVKGFLQSREDTNDYSASAICFAKMFEQEINYSFVHWVRKQYSIDLPDYYNKFQPGVVAEVKPNFQSGNQGYPVNFNNGNRRTGKWIPPELGKSKTIARYNLSMEQWESIGINNSSDFLSYWDKIHHVRNRAAHTEKVTLAEANEIQEAIYRLSQNNTLERLSILKKSYQSILA</sequence>
<keyword evidence="2" id="KW-1185">Reference proteome</keyword>
<dbReference type="AlphaFoldDB" id="A0A9X2CUX7"/>
<evidence type="ECO:0008006" key="3">
    <source>
        <dbReference type="Google" id="ProtNLM"/>
    </source>
</evidence>
<evidence type="ECO:0000313" key="1">
    <source>
        <dbReference type="EMBL" id="MCL7748738.1"/>
    </source>
</evidence>
<comment type="caution">
    <text evidence="1">The sequence shown here is derived from an EMBL/GenBank/DDBJ whole genome shotgun (WGS) entry which is preliminary data.</text>
</comment>
<dbReference type="EMBL" id="JAKRYL010000019">
    <property type="protein sequence ID" value="MCL7748738.1"/>
    <property type="molecule type" value="Genomic_DNA"/>
</dbReference>
<gene>
    <name evidence="1" type="ORF">MF646_16565</name>
</gene>
<evidence type="ECO:0000313" key="2">
    <source>
        <dbReference type="Proteomes" id="UP001139150"/>
    </source>
</evidence>
<protein>
    <recommendedName>
        <fullName evidence="3">Swt1-like HEPN domain-containing protein</fullName>
    </recommendedName>
</protein>
<proteinExistence type="predicted"/>
<reference evidence="1" key="1">
    <citation type="submission" date="2022-02" db="EMBL/GenBank/DDBJ databases">
        <title>Halalkalibacter sp. nov. isolated from Lonar Lake, India.</title>
        <authorList>
            <person name="Joshi A."/>
            <person name="Thite S."/>
            <person name="Lodha T."/>
        </authorList>
    </citation>
    <scope>NUCLEOTIDE SEQUENCE</scope>
    <source>
        <strain evidence="1">MEB205</strain>
    </source>
</reference>
<accession>A0A9X2CUX7</accession>
<dbReference type="Proteomes" id="UP001139150">
    <property type="component" value="Unassembled WGS sequence"/>
</dbReference>
<organism evidence="1 2">
    <name type="scientific">Halalkalibacter alkaliphilus</name>
    <dbReference type="NCBI Taxonomy" id="2917993"/>
    <lineage>
        <taxon>Bacteria</taxon>
        <taxon>Bacillati</taxon>
        <taxon>Bacillota</taxon>
        <taxon>Bacilli</taxon>
        <taxon>Bacillales</taxon>
        <taxon>Bacillaceae</taxon>
        <taxon>Halalkalibacter</taxon>
    </lineage>
</organism>
<dbReference type="RefSeq" id="WP_250097627.1">
    <property type="nucleotide sequence ID" value="NZ_JAKRYL010000019.1"/>
</dbReference>